<evidence type="ECO:0000256" key="6">
    <source>
        <dbReference type="ARBA" id="ARBA00023065"/>
    </source>
</evidence>
<dbReference type="InterPro" id="IPR053295">
    <property type="entry name" value="Innate_immunity_reg"/>
</dbReference>
<dbReference type="OrthoDB" id="5851513at2759"/>
<dbReference type="STRING" id="1611254.A0A2G5V3I5"/>
<dbReference type="InterPro" id="IPR002490">
    <property type="entry name" value="V-ATPase_116kDa_su"/>
</dbReference>
<keyword evidence="6" id="KW-0406">Ion transport</keyword>
<evidence type="ECO:0000256" key="1">
    <source>
        <dbReference type="ARBA" id="ARBA00004141"/>
    </source>
</evidence>
<name>A0A2G5V3I5_9PELO</name>
<evidence type="ECO:0008006" key="10">
    <source>
        <dbReference type="Google" id="ProtNLM"/>
    </source>
</evidence>
<protein>
    <recommendedName>
        <fullName evidence="10">EGF-like domain-containing protein</fullName>
    </recommendedName>
</protein>
<dbReference type="GO" id="GO:0046961">
    <property type="term" value="F:proton-transporting ATPase activity, rotational mechanism"/>
    <property type="evidence" value="ECO:0007669"/>
    <property type="project" value="InterPro"/>
</dbReference>
<sequence length="867" mass="99437">MKKRYRISIPIESAYQCVVELKALGVSQFNDSRENGHINFEDDVRKCDENFEKTQSIAFLIQQKGFVVPDYEEDVTIPSQEEMSEIGSKLDLIHDELSQVQKKINDLFTDKQRLSDLRTILQTIPRYGLGQNGFTGKVKLDDQLESRRKSDFETFLRSMTRAQVLVNLLQVNYDPSDFPQETTERRVFVLFVSGKEQRGKVKKICAGFSSKCYAIPDNIEPKSEYLAKIIRQADQMTLIIKKAFEYQDKTMRFAAKYLMKWKKMNQKYSLILKILHRFSLDESTQCLNGQITVTYAQLANCQNYGTPLNATDCKCPAYVGGQLCQNVICKRYAVPDKDRCACAPGWYDKYCGLRGCRPPNEDQMDLEKRSLIVVFNTKTTMKSQLDTLKHNFNEMVSKVMRNSFGTRTPWIDNYIVYGFVKSGSNLHIQSEFVYDSDDVINYLNNLELYDGDVTQPVLTAVKNSQQIFPKMRSHAIVLVFTDSPASDATPWSHRFTDKNAEQDVLQISLLWRSKYSFFLSLPKGADFSSDGVDVYRRLALTNHGDTFFIQDSNDLSNILLSVIGSQYFPENVAVGYGLTRDETVTTYVDNDGDSVFFLLTVNPLTDSKLPAISDAKLVVEGPSYRLYTRPSKIGDTITITSISGSVYNYRMFIQSKNTILFNYNDDMVIDVGNGMAMIGINMSSTFQTYGFPQWLNSSYDVRSSDGKLLREKFYAFKRPQEECTFSYAFPDWRTTMDCPPGPVMQYHTFYYNGYNQQRVTPGYCIQSDLNAEHPNGVTWDNEERDTEKSQDAAIQCTSRNVDAINDPRLDEARQYIFILEQHSANEQIYETLAMEISQILFLTNVSTHTSFRKEFTLIAHDSKGYLF</sequence>
<organism evidence="8 9">
    <name type="scientific">Caenorhabditis nigoni</name>
    <dbReference type="NCBI Taxonomy" id="1611254"/>
    <lineage>
        <taxon>Eukaryota</taxon>
        <taxon>Metazoa</taxon>
        <taxon>Ecdysozoa</taxon>
        <taxon>Nematoda</taxon>
        <taxon>Chromadorea</taxon>
        <taxon>Rhabditida</taxon>
        <taxon>Rhabditina</taxon>
        <taxon>Rhabditomorpha</taxon>
        <taxon>Rhabditoidea</taxon>
        <taxon>Rhabditidae</taxon>
        <taxon>Peloderinae</taxon>
        <taxon>Caenorhabditis</taxon>
    </lineage>
</organism>
<evidence type="ECO:0000256" key="4">
    <source>
        <dbReference type="ARBA" id="ARBA00022692"/>
    </source>
</evidence>
<comment type="caution">
    <text evidence="8">The sequence shown here is derived from an EMBL/GenBank/DDBJ whole genome shotgun (WGS) entry which is preliminary data.</text>
</comment>
<keyword evidence="5" id="KW-1133">Transmembrane helix</keyword>
<keyword evidence="4" id="KW-0812">Transmembrane</keyword>
<evidence type="ECO:0000256" key="3">
    <source>
        <dbReference type="ARBA" id="ARBA00022448"/>
    </source>
</evidence>
<reference evidence="9" key="1">
    <citation type="submission" date="2017-10" db="EMBL/GenBank/DDBJ databases">
        <title>Rapid genome shrinkage in a self-fertile nematode reveals novel sperm competition proteins.</title>
        <authorList>
            <person name="Yin D."/>
            <person name="Schwarz E.M."/>
            <person name="Thomas C.G."/>
            <person name="Felde R.L."/>
            <person name="Korf I.F."/>
            <person name="Cutter A.D."/>
            <person name="Schartner C.M."/>
            <person name="Ralston E.J."/>
            <person name="Meyer B.J."/>
            <person name="Haag E.S."/>
        </authorList>
    </citation>
    <scope>NUCLEOTIDE SEQUENCE [LARGE SCALE GENOMIC DNA]</scope>
    <source>
        <strain evidence="9">JU1422</strain>
    </source>
</reference>
<dbReference type="Proteomes" id="UP000230233">
    <property type="component" value="Chromosome II"/>
</dbReference>
<dbReference type="Pfam" id="PF01496">
    <property type="entry name" value="V_ATPase_I"/>
    <property type="match status" value="1"/>
</dbReference>
<evidence type="ECO:0000313" key="9">
    <source>
        <dbReference type="Proteomes" id="UP000230233"/>
    </source>
</evidence>
<dbReference type="PANTHER" id="PTHR47324">
    <property type="entry name" value="PROTEIN IRG-7-RELATED"/>
    <property type="match status" value="1"/>
</dbReference>
<evidence type="ECO:0000313" key="8">
    <source>
        <dbReference type="EMBL" id="PIC46066.1"/>
    </source>
</evidence>
<accession>A0A2G5V3I5</accession>
<keyword evidence="3" id="KW-0813">Transport</keyword>
<dbReference type="GO" id="GO:0033179">
    <property type="term" value="C:proton-transporting V-type ATPase, V0 domain"/>
    <property type="evidence" value="ECO:0007669"/>
    <property type="project" value="InterPro"/>
</dbReference>
<dbReference type="EMBL" id="PDUG01000002">
    <property type="protein sequence ID" value="PIC46066.1"/>
    <property type="molecule type" value="Genomic_DNA"/>
</dbReference>
<evidence type="ECO:0000256" key="5">
    <source>
        <dbReference type="ARBA" id="ARBA00022989"/>
    </source>
</evidence>
<keyword evidence="7" id="KW-0472">Membrane</keyword>
<dbReference type="AlphaFoldDB" id="A0A2G5V3I5"/>
<keyword evidence="9" id="KW-1185">Reference proteome</keyword>
<comment type="subcellular location">
    <subcellularLocation>
        <location evidence="1">Membrane</location>
        <topology evidence="1">Multi-pass membrane protein</topology>
    </subcellularLocation>
</comment>
<proteinExistence type="inferred from homology"/>
<evidence type="ECO:0000256" key="2">
    <source>
        <dbReference type="ARBA" id="ARBA00009904"/>
    </source>
</evidence>
<evidence type="ECO:0000256" key="7">
    <source>
        <dbReference type="ARBA" id="ARBA00023136"/>
    </source>
</evidence>
<gene>
    <name evidence="8" type="primary">Cnig_chr_II.g5874</name>
    <name evidence="8" type="ORF">B9Z55_005874</name>
</gene>
<dbReference type="PANTHER" id="PTHR47324:SF4">
    <property type="entry name" value="EGF-LIKE DOMAIN-CONTAINING PROTEIN"/>
    <property type="match status" value="1"/>
</dbReference>
<comment type="similarity">
    <text evidence="2">Belongs to the V-ATPase 116 kDa subunit family.</text>
</comment>